<gene>
    <name evidence="1" type="ORF">AVEN_152514_1</name>
</gene>
<organism evidence="1 2">
    <name type="scientific">Araneus ventricosus</name>
    <name type="common">Orbweaver spider</name>
    <name type="synonym">Epeira ventricosa</name>
    <dbReference type="NCBI Taxonomy" id="182803"/>
    <lineage>
        <taxon>Eukaryota</taxon>
        <taxon>Metazoa</taxon>
        <taxon>Ecdysozoa</taxon>
        <taxon>Arthropoda</taxon>
        <taxon>Chelicerata</taxon>
        <taxon>Arachnida</taxon>
        <taxon>Araneae</taxon>
        <taxon>Araneomorphae</taxon>
        <taxon>Entelegynae</taxon>
        <taxon>Araneoidea</taxon>
        <taxon>Araneidae</taxon>
        <taxon>Araneus</taxon>
    </lineage>
</organism>
<dbReference type="Proteomes" id="UP000499080">
    <property type="component" value="Unassembled WGS sequence"/>
</dbReference>
<dbReference type="AlphaFoldDB" id="A0A4Y2L2D5"/>
<proteinExistence type="predicted"/>
<keyword evidence="2" id="KW-1185">Reference proteome</keyword>
<dbReference type="EMBL" id="BGPR01005187">
    <property type="protein sequence ID" value="GBN07776.1"/>
    <property type="molecule type" value="Genomic_DNA"/>
</dbReference>
<evidence type="ECO:0000313" key="2">
    <source>
        <dbReference type="Proteomes" id="UP000499080"/>
    </source>
</evidence>
<comment type="caution">
    <text evidence="1">The sequence shown here is derived from an EMBL/GenBank/DDBJ whole genome shotgun (WGS) entry which is preliminary data.</text>
</comment>
<dbReference type="OrthoDB" id="6106269at2759"/>
<sequence>MIIEQSLMKSMKTDGRSTQESVISKWVYSMHAMNIVCEGLEDLNNVKMDTTDQHVDASDLRAKRDTEDIKRLLESFLLRDHFAVVGKIISIASVVVVDETINCHNAREVGITSMTRMFGQTFNNIKLKRVDKVLPRLTISSAIKVHDENVPIDPVLLFQSMSVTKSFEDELETSFKYELALYSL</sequence>
<reference evidence="1 2" key="1">
    <citation type="journal article" date="2019" name="Sci. Rep.">
        <title>Orb-weaving spider Araneus ventricosus genome elucidates the spidroin gene catalogue.</title>
        <authorList>
            <person name="Kono N."/>
            <person name="Nakamura H."/>
            <person name="Ohtoshi R."/>
            <person name="Moran D.A.P."/>
            <person name="Shinohara A."/>
            <person name="Yoshida Y."/>
            <person name="Fujiwara M."/>
            <person name="Mori M."/>
            <person name="Tomita M."/>
            <person name="Arakawa K."/>
        </authorList>
    </citation>
    <scope>NUCLEOTIDE SEQUENCE [LARGE SCALE GENOMIC DNA]</scope>
</reference>
<name>A0A4Y2L2D5_ARAVE</name>
<protein>
    <submittedName>
        <fullName evidence="1">Uncharacterized protein</fullName>
    </submittedName>
</protein>
<accession>A0A4Y2L2D5</accession>
<evidence type="ECO:0000313" key="1">
    <source>
        <dbReference type="EMBL" id="GBN07776.1"/>
    </source>
</evidence>